<dbReference type="SMART" id="SM00530">
    <property type="entry name" value="HTH_XRE"/>
    <property type="match status" value="1"/>
</dbReference>
<dbReference type="EMBL" id="JAOCFT010000001">
    <property type="protein sequence ID" value="MDH1896700.1"/>
    <property type="molecule type" value="Genomic_DNA"/>
</dbReference>
<gene>
    <name evidence="5" type="ORF">N5I07_03590</name>
</gene>
<keyword evidence="3" id="KW-0804">Transcription</keyword>
<dbReference type="InterPro" id="IPR015927">
    <property type="entry name" value="Peptidase_S24_S26A/B/C"/>
</dbReference>
<evidence type="ECO:0000256" key="1">
    <source>
        <dbReference type="ARBA" id="ARBA00023015"/>
    </source>
</evidence>
<dbReference type="GO" id="GO:0003677">
    <property type="term" value="F:DNA binding"/>
    <property type="evidence" value="ECO:0007669"/>
    <property type="project" value="UniProtKB-KW"/>
</dbReference>
<dbReference type="AlphaFoldDB" id="A0AA42V8U8"/>
<evidence type="ECO:0000256" key="2">
    <source>
        <dbReference type="ARBA" id="ARBA00023125"/>
    </source>
</evidence>
<evidence type="ECO:0000313" key="5">
    <source>
        <dbReference type="EMBL" id="MDH1896700.1"/>
    </source>
</evidence>
<feature type="domain" description="HTH cro/C1-type" evidence="4">
    <location>
        <begin position="6"/>
        <end position="60"/>
    </location>
</feature>
<sequence>MKSERIKELRKKHGLTQQKLGELVGVNKASISQWEQGEYAPSGDNLVALAKAFGVSAHWLSTGKGSPEQSNVEPTVIPQGNRVPILSYVQAGNWREMCEQASSFDGNVEYVAASVEIGPCGFGLWVRGNSMEPRFTEGDLLIADPDVVPKPGDYVIAKNGSEEATFKKYRPRGHNDAGQEVFELTPLNDDYPVMRSDVCPISIIATVIEHRAFLKR</sequence>
<name>A0AA42V8U8_AERCA</name>
<dbReference type="CDD" id="cd00093">
    <property type="entry name" value="HTH_XRE"/>
    <property type="match status" value="1"/>
</dbReference>
<dbReference type="PANTHER" id="PTHR40661">
    <property type="match status" value="1"/>
</dbReference>
<dbReference type="CDD" id="cd06529">
    <property type="entry name" value="S24_LexA-like"/>
    <property type="match status" value="1"/>
</dbReference>
<evidence type="ECO:0000256" key="3">
    <source>
        <dbReference type="ARBA" id="ARBA00023163"/>
    </source>
</evidence>
<protein>
    <submittedName>
        <fullName evidence="5">Helix-turn-helix domain-containing protein</fullName>
    </submittedName>
</protein>
<accession>A0AA42V8U8</accession>
<organism evidence="5 6">
    <name type="scientific">Aeromonas caviae</name>
    <name type="common">Aeromonas punctata</name>
    <dbReference type="NCBI Taxonomy" id="648"/>
    <lineage>
        <taxon>Bacteria</taxon>
        <taxon>Pseudomonadati</taxon>
        <taxon>Pseudomonadota</taxon>
        <taxon>Gammaproteobacteria</taxon>
        <taxon>Aeromonadales</taxon>
        <taxon>Aeromonadaceae</taxon>
        <taxon>Aeromonas</taxon>
    </lineage>
</organism>
<dbReference type="Pfam" id="PF01381">
    <property type="entry name" value="HTH_3"/>
    <property type="match status" value="1"/>
</dbReference>
<dbReference type="InterPro" id="IPR010982">
    <property type="entry name" value="Lambda_DNA-bd_dom_sf"/>
</dbReference>
<keyword evidence="2" id="KW-0238">DNA-binding</keyword>
<dbReference type="InterPro" id="IPR001387">
    <property type="entry name" value="Cro/C1-type_HTH"/>
</dbReference>
<comment type="caution">
    <text evidence="5">The sequence shown here is derived from an EMBL/GenBank/DDBJ whole genome shotgun (WGS) entry which is preliminary data.</text>
</comment>
<dbReference type="SUPFAM" id="SSF47413">
    <property type="entry name" value="lambda repressor-like DNA-binding domains"/>
    <property type="match status" value="1"/>
</dbReference>
<evidence type="ECO:0000259" key="4">
    <source>
        <dbReference type="PROSITE" id="PS50943"/>
    </source>
</evidence>
<reference evidence="5" key="1">
    <citation type="submission" date="2022-09" db="EMBL/GenBank/DDBJ databases">
        <title>Intensive care unit water sources are persistently colonized with multi-drug resistant bacteria and are the site of extensive horizontal gene transfer of antibiotic resistance genes.</title>
        <authorList>
            <person name="Diorio-Toth L."/>
        </authorList>
    </citation>
    <scope>NUCLEOTIDE SEQUENCE</scope>
    <source>
        <strain evidence="5">GD03796</strain>
    </source>
</reference>
<dbReference type="RefSeq" id="WP_279981127.1">
    <property type="nucleotide sequence ID" value="NZ_JAOCFT010000001.1"/>
</dbReference>
<keyword evidence="1" id="KW-0805">Transcription regulation</keyword>
<proteinExistence type="predicted"/>
<dbReference type="Gene3D" id="1.10.260.40">
    <property type="entry name" value="lambda repressor-like DNA-binding domains"/>
    <property type="match status" value="1"/>
</dbReference>
<dbReference type="PANTHER" id="PTHR40661:SF3">
    <property type="entry name" value="FELS-1 PROPHAGE TRANSCRIPTIONAL REGULATOR"/>
    <property type="match status" value="1"/>
</dbReference>
<evidence type="ECO:0000313" key="6">
    <source>
        <dbReference type="Proteomes" id="UP001160758"/>
    </source>
</evidence>
<dbReference type="Proteomes" id="UP001160758">
    <property type="component" value="Unassembled WGS sequence"/>
</dbReference>
<dbReference type="SUPFAM" id="SSF51306">
    <property type="entry name" value="LexA/Signal peptidase"/>
    <property type="match status" value="1"/>
</dbReference>
<dbReference type="InterPro" id="IPR036286">
    <property type="entry name" value="LexA/Signal_pep-like_sf"/>
</dbReference>
<dbReference type="Pfam" id="PF00717">
    <property type="entry name" value="Peptidase_S24"/>
    <property type="match status" value="1"/>
</dbReference>
<dbReference type="PROSITE" id="PS50943">
    <property type="entry name" value="HTH_CROC1"/>
    <property type="match status" value="1"/>
</dbReference>
<dbReference type="InterPro" id="IPR039418">
    <property type="entry name" value="LexA-like"/>
</dbReference>
<dbReference type="Gene3D" id="2.10.109.10">
    <property type="entry name" value="Umud Fragment, subunit A"/>
    <property type="match status" value="1"/>
</dbReference>